<feature type="region of interest" description="Disordered" evidence="1">
    <location>
        <begin position="1"/>
        <end position="27"/>
    </location>
</feature>
<evidence type="ECO:0000313" key="4">
    <source>
        <dbReference type="EMBL" id="MFC7613208.1"/>
    </source>
</evidence>
<feature type="domain" description="Oligopeptide transport permease C-like N-terminal" evidence="3">
    <location>
        <begin position="28"/>
        <end position="65"/>
    </location>
</feature>
<comment type="caution">
    <text evidence="4">The sequence shown here is derived from an EMBL/GenBank/DDBJ whole genome shotgun (WGS) entry which is preliminary data.</text>
</comment>
<evidence type="ECO:0000313" key="5">
    <source>
        <dbReference type="Proteomes" id="UP001596512"/>
    </source>
</evidence>
<organism evidence="4 5">
    <name type="scientific">Actinokineospora soli</name>
    <dbReference type="NCBI Taxonomy" id="1048753"/>
    <lineage>
        <taxon>Bacteria</taxon>
        <taxon>Bacillati</taxon>
        <taxon>Actinomycetota</taxon>
        <taxon>Actinomycetes</taxon>
        <taxon>Pseudonocardiales</taxon>
        <taxon>Pseudonocardiaceae</taxon>
        <taxon>Actinokineospora</taxon>
    </lineage>
</organism>
<reference evidence="5" key="1">
    <citation type="journal article" date="2019" name="Int. J. Syst. Evol. Microbiol.">
        <title>The Global Catalogue of Microorganisms (GCM) 10K type strain sequencing project: providing services to taxonomists for standard genome sequencing and annotation.</title>
        <authorList>
            <consortium name="The Broad Institute Genomics Platform"/>
            <consortium name="The Broad Institute Genome Sequencing Center for Infectious Disease"/>
            <person name="Wu L."/>
            <person name="Ma J."/>
        </authorList>
    </citation>
    <scope>NUCLEOTIDE SEQUENCE [LARGE SCALE GENOMIC DNA]</scope>
    <source>
        <strain evidence="5">JCM 17695</strain>
    </source>
</reference>
<sequence>MVTVTDDKATPGASPVDPPAAEKAPTRGRLVVRRFLRRKGAVFGLVVVVLLYLMAFLGPLISPGATPNRTTPRSSSRRAPSTGSAPPRSARTCSRR</sequence>
<accession>A0ABW2TJ22</accession>
<feature type="compositionally biased region" description="Low complexity" evidence="1">
    <location>
        <begin position="65"/>
        <end position="96"/>
    </location>
</feature>
<evidence type="ECO:0000256" key="2">
    <source>
        <dbReference type="SAM" id="Phobius"/>
    </source>
</evidence>
<protein>
    <recommendedName>
        <fullName evidence="3">Oligopeptide transport permease C-like N-terminal domain-containing protein</fullName>
    </recommendedName>
</protein>
<evidence type="ECO:0000256" key="1">
    <source>
        <dbReference type="SAM" id="MobiDB-lite"/>
    </source>
</evidence>
<dbReference type="Proteomes" id="UP001596512">
    <property type="component" value="Unassembled WGS sequence"/>
</dbReference>
<dbReference type="Pfam" id="PF12911">
    <property type="entry name" value="OppC_N"/>
    <property type="match status" value="1"/>
</dbReference>
<keyword evidence="2" id="KW-0812">Transmembrane</keyword>
<dbReference type="EMBL" id="JBHTEY010000004">
    <property type="protein sequence ID" value="MFC7613208.1"/>
    <property type="molecule type" value="Genomic_DNA"/>
</dbReference>
<feature type="region of interest" description="Disordered" evidence="1">
    <location>
        <begin position="61"/>
        <end position="96"/>
    </location>
</feature>
<keyword evidence="5" id="KW-1185">Reference proteome</keyword>
<dbReference type="InterPro" id="IPR025966">
    <property type="entry name" value="OppC_N"/>
</dbReference>
<feature type="transmembrane region" description="Helical" evidence="2">
    <location>
        <begin position="41"/>
        <end position="61"/>
    </location>
</feature>
<keyword evidence="2" id="KW-1133">Transmembrane helix</keyword>
<proteinExistence type="predicted"/>
<evidence type="ECO:0000259" key="3">
    <source>
        <dbReference type="Pfam" id="PF12911"/>
    </source>
</evidence>
<gene>
    <name evidence="4" type="ORF">ACFQV2_05890</name>
</gene>
<name>A0ABW2TJ22_9PSEU</name>
<keyword evidence="2" id="KW-0472">Membrane</keyword>